<dbReference type="OrthoDB" id="20727at2759"/>
<feature type="region of interest" description="Disordered" evidence="4">
    <location>
        <begin position="27"/>
        <end position="102"/>
    </location>
</feature>
<dbReference type="InterPro" id="IPR051070">
    <property type="entry name" value="NF-kappa-B_inhibitor"/>
</dbReference>
<reference evidence="6" key="1">
    <citation type="submission" date="2020-06" db="EMBL/GenBank/DDBJ databases">
        <title>Draft genome of Bugula neritina, a colonial animal packing powerful symbionts and potential medicines.</title>
        <authorList>
            <person name="Rayko M."/>
        </authorList>
    </citation>
    <scope>NUCLEOTIDE SEQUENCE [LARGE SCALE GENOMIC DNA]</scope>
    <source>
        <strain evidence="6">Kwan_BN1</strain>
    </source>
</reference>
<name>A0A7J7KNZ1_BUGNE</name>
<gene>
    <name evidence="6" type="ORF">EB796_001814</name>
</gene>
<dbReference type="SMART" id="SM00248">
    <property type="entry name" value="ANK"/>
    <property type="match status" value="6"/>
</dbReference>
<evidence type="ECO:0000256" key="3">
    <source>
        <dbReference type="PROSITE-ProRule" id="PRU00023"/>
    </source>
</evidence>
<dbReference type="Pfam" id="PF00531">
    <property type="entry name" value="Death"/>
    <property type="match status" value="1"/>
</dbReference>
<dbReference type="SUPFAM" id="SSF48403">
    <property type="entry name" value="Ankyrin repeat"/>
    <property type="match status" value="1"/>
</dbReference>
<dbReference type="Proteomes" id="UP000593567">
    <property type="component" value="Unassembled WGS sequence"/>
</dbReference>
<feature type="repeat" description="ANK" evidence="3">
    <location>
        <begin position="312"/>
        <end position="344"/>
    </location>
</feature>
<dbReference type="GO" id="GO:0051059">
    <property type="term" value="F:NF-kappaB binding"/>
    <property type="evidence" value="ECO:0007669"/>
    <property type="project" value="TreeGrafter"/>
</dbReference>
<dbReference type="InterPro" id="IPR002110">
    <property type="entry name" value="Ankyrin_rpt"/>
</dbReference>
<comment type="caution">
    <text evidence="6">The sequence shown here is derived from an EMBL/GenBank/DDBJ whole genome shotgun (WGS) entry which is preliminary data.</text>
</comment>
<evidence type="ECO:0000256" key="4">
    <source>
        <dbReference type="SAM" id="MobiDB-lite"/>
    </source>
</evidence>
<dbReference type="EMBL" id="VXIV02000201">
    <property type="protein sequence ID" value="KAF6039891.1"/>
    <property type="molecule type" value="Genomic_DNA"/>
</dbReference>
<evidence type="ECO:0000259" key="5">
    <source>
        <dbReference type="Pfam" id="PF00531"/>
    </source>
</evidence>
<keyword evidence="1" id="KW-0677">Repeat</keyword>
<dbReference type="PANTHER" id="PTHR46680">
    <property type="entry name" value="NF-KAPPA-B INHIBITOR ALPHA"/>
    <property type="match status" value="1"/>
</dbReference>
<evidence type="ECO:0000256" key="2">
    <source>
        <dbReference type="ARBA" id="ARBA00023043"/>
    </source>
</evidence>
<dbReference type="PROSITE" id="PS50297">
    <property type="entry name" value="ANK_REP_REGION"/>
    <property type="match status" value="3"/>
</dbReference>
<proteinExistence type="predicted"/>
<evidence type="ECO:0000256" key="1">
    <source>
        <dbReference type="ARBA" id="ARBA00022737"/>
    </source>
</evidence>
<dbReference type="Pfam" id="PF13637">
    <property type="entry name" value="Ank_4"/>
    <property type="match status" value="1"/>
</dbReference>
<dbReference type="GO" id="GO:0071356">
    <property type="term" value="P:cellular response to tumor necrosis factor"/>
    <property type="evidence" value="ECO:0007669"/>
    <property type="project" value="TreeGrafter"/>
</dbReference>
<dbReference type="AlphaFoldDB" id="A0A7J7KNZ1"/>
<accession>A0A7J7KNZ1</accession>
<feature type="repeat" description="ANK" evidence="3">
    <location>
        <begin position="380"/>
        <end position="412"/>
    </location>
</feature>
<evidence type="ECO:0000313" key="6">
    <source>
        <dbReference type="EMBL" id="KAF6039891.1"/>
    </source>
</evidence>
<keyword evidence="2 3" id="KW-0040">ANK repeat</keyword>
<dbReference type="Gene3D" id="1.10.533.10">
    <property type="entry name" value="Death Domain, Fas"/>
    <property type="match status" value="1"/>
</dbReference>
<dbReference type="PANTHER" id="PTHR46680:SF3">
    <property type="entry name" value="NF-KAPPA-B INHIBITOR CACTUS"/>
    <property type="match status" value="1"/>
</dbReference>
<feature type="domain" description="Death" evidence="5">
    <location>
        <begin position="464"/>
        <end position="535"/>
    </location>
</feature>
<dbReference type="PROSITE" id="PS50088">
    <property type="entry name" value="ANK_REPEAT"/>
    <property type="match status" value="3"/>
</dbReference>
<protein>
    <submittedName>
        <fullName evidence="6">NFKB1</fullName>
    </submittedName>
</protein>
<dbReference type="InterPro" id="IPR036770">
    <property type="entry name" value="Ankyrin_rpt-contain_sf"/>
</dbReference>
<feature type="compositionally biased region" description="Basic and acidic residues" evidence="4">
    <location>
        <begin position="72"/>
        <end position="91"/>
    </location>
</feature>
<dbReference type="GO" id="GO:0005829">
    <property type="term" value="C:cytosol"/>
    <property type="evidence" value="ECO:0007669"/>
    <property type="project" value="TreeGrafter"/>
</dbReference>
<keyword evidence="7" id="KW-1185">Reference proteome</keyword>
<dbReference type="Gene3D" id="1.25.40.20">
    <property type="entry name" value="Ankyrin repeat-containing domain"/>
    <property type="match status" value="1"/>
</dbReference>
<organism evidence="6 7">
    <name type="scientific">Bugula neritina</name>
    <name type="common">Brown bryozoan</name>
    <name type="synonym">Sertularia neritina</name>
    <dbReference type="NCBI Taxonomy" id="10212"/>
    <lineage>
        <taxon>Eukaryota</taxon>
        <taxon>Metazoa</taxon>
        <taxon>Spiralia</taxon>
        <taxon>Lophotrochozoa</taxon>
        <taxon>Bryozoa</taxon>
        <taxon>Gymnolaemata</taxon>
        <taxon>Cheilostomatida</taxon>
        <taxon>Flustrina</taxon>
        <taxon>Buguloidea</taxon>
        <taxon>Bugulidae</taxon>
        <taxon>Bugula</taxon>
    </lineage>
</organism>
<sequence length="567" mass="62193">MDEDKPINLTKSKDSHVPATVETIDEVESDHAPINLIKSELADPEATSAVETAKTPEVKKEPAVEEPAVEEPPVKEPAVKEPAVEESGSKSEEEDLETDHMPEPRLRKDLGVKAADILPTKMIRGGERKKPSSVKSRDMNVVNTIEGELESEKSKVKGLQYHVSLCEDMVIDAVMNYASTGNALYFVSQFRHFLTVKDEYGDNSIHMAVINGQHRALKDMLTMCAATKTFSVINHLNDKHETPLHLAVMLGDTEMVKVLLSHNADPSIKDYSGNNCFHTAAKKGNYKVTDLLCRWLKSSSHGSSAVNDFNYEGYTSLHKAVFGDSVDCIRALVSVGADVNMPDRTTGRTALHHSVLRCNIHTTAELVLHPCIDVDPQAYDGNTPLHLAISMGKPDLCRILIKSGANPLLENRDFSDEETVGKNAYDLCGTDDALLSAINSASGKDTRSLLLIGSIDSLPKNTTEQLSMLLDDSQDWKRLAENFELSSLVDFMERSGTPTLSLLNYLSKNDKTLRDLATGLIAISRLDCVGVIEKWNPNATMRLASGVIDSGFNESYVSGGTRYGHLK</sequence>
<dbReference type="SUPFAM" id="SSF47986">
    <property type="entry name" value="DEATH domain"/>
    <property type="match status" value="1"/>
</dbReference>
<feature type="repeat" description="ANK" evidence="3">
    <location>
        <begin position="239"/>
        <end position="271"/>
    </location>
</feature>
<feature type="compositionally biased region" description="Basic and acidic residues" evidence="4">
    <location>
        <begin position="54"/>
        <end position="63"/>
    </location>
</feature>
<dbReference type="InterPro" id="IPR000488">
    <property type="entry name" value="Death_dom"/>
</dbReference>
<dbReference type="InterPro" id="IPR011029">
    <property type="entry name" value="DEATH-like_dom_sf"/>
</dbReference>
<dbReference type="Pfam" id="PF12796">
    <property type="entry name" value="Ank_2"/>
    <property type="match status" value="1"/>
</dbReference>
<dbReference type="GO" id="GO:0007165">
    <property type="term" value="P:signal transduction"/>
    <property type="evidence" value="ECO:0007669"/>
    <property type="project" value="InterPro"/>
</dbReference>
<evidence type="ECO:0000313" key="7">
    <source>
        <dbReference type="Proteomes" id="UP000593567"/>
    </source>
</evidence>